<proteinExistence type="predicted"/>
<comment type="caution">
    <text evidence="1">The sequence shown here is derived from an EMBL/GenBank/DDBJ whole genome shotgun (WGS) entry which is preliminary data.</text>
</comment>
<evidence type="ECO:0000313" key="1">
    <source>
        <dbReference type="EMBL" id="KAK3047208.1"/>
    </source>
</evidence>
<evidence type="ECO:0000313" key="2">
    <source>
        <dbReference type="Proteomes" id="UP001186974"/>
    </source>
</evidence>
<keyword evidence="2" id="KW-1185">Reference proteome</keyword>
<gene>
    <name evidence="1" type="ORF">LTS18_013201</name>
</gene>
<accession>A0ACC3CWY0</accession>
<reference evidence="1" key="1">
    <citation type="submission" date="2024-09" db="EMBL/GenBank/DDBJ databases">
        <title>Black Yeasts Isolated from many extreme environments.</title>
        <authorList>
            <person name="Coleine C."/>
            <person name="Stajich J.E."/>
            <person name="Selbmann L."/>
        </authorList>
    </citation>
    <scope>NUCLEOTIDE SEQUENCE</scope>
    <source>
        <strain evidence="1">CCFEE 5737</strain>
    </source>
</reference>
<organism evidence="1 2">
    <name type="scientific">Coniosporium uncinatum</name>
    <dbReference type="NCBI Taxonomy" id="93489"/>
    <lineage>
        <taxon>Eukaryota</taxon>
        <taxon>Fungi</taxon>
        <taxon>Dikarya</taxon>
        <taxon>Ascomycota</taxon>
        <taxon>Pezizomycotina</taxon>
        <taxon>Dothideomycetes</taxon>
        <taxon>Dothideomycetes incertae sedis</taxon>
        <taxon>Coniosporium</taxon>
    </lineage>
</organism>
<sequence length="309" mass="33501">MSSSSDTSSGWASPPSNYVGTALFLSYIVAALILTGFIVFDLLAQSKRRSQNVVEATKHADGSGGALAAGWAAISFAVLSFHMLNVLIASYKSWAGTGKIDLSELSIQAAYKWMMESTLFQDFARDIIRDDVAWWWTQLALIWTMGVSVFMGIEGRRRRIPNLWAYFLLGQILPISFTQNLFTIALAINADPSASGSSQKPKYGQASTSKTMDVNRRVPLGADLLALTVLLYCFLLLKLPELAKTEFFLPLVLLVRLLLLAPLFISSKAPKQAAVSQDANKSGSKKKATKQSAVPPSLSLLGTCGLAVI</sequence>
<name>A0ACC3CWY0_9PEZI</name>
<dbReference type="Proteomes" id="UP001186974">
    <property type="component" value="Unassembled WGS sequence"/>
</dbReference>
<feature type="non-terminal residue" evidence="1">
    <location>
        <position position="309"/>
    </location>
</feature>
<dbReference type="EMBL" id="JAWDJW010010379">
    <property type="protein sequence ID" value="KAK3047208.1"/>
    <property type="molecule type" value="Genomic_DNA"/>
</dbReference>
<protein>
    <submittedName>
        <fullName evidence="1">Uncharacterized protein</fullName>
    </submittedName>
</protein>